<keyword evidence="1" id="KW-1133">Transmembrane helix</keyword>
<evidence type="ECO:0000313" key="2">
    <source>
        <dbReference type="EMBL" id="GAG72083.1"/>
    </source>
</evidence>
<feature type="transmembrane region" description="Helical" evidence="1">
    <location>
        <begin position="12"/>
        <end position="31"/>
    </location>
</feature>
<accession>X1AHB0</accession>
<evidence type="ECO:0000256" key="1">
    <source>
        <dbReference type="SAM" id="Phobius"/>
    </source>
</evidence>
<organism evidence="2">
    <name type="scientific">marine sediment metagenome</name>
    <dbReference type="NCBI Taxonomy" id="412755"/>
    <lineage>
        <taxon>unclassified sequences</taxon>
        <taxon>metagenomes</taxon>
        <taxon>ecological metagenomes</taxon>
    </lineage>
</organism>
<comment type="caution">
    <text evidence="2">The sequence shown here is derived from an EMBL/GenBank/DDBJ whole genome shotgun (WGS) entry which is preliminary data.</text>
</comment>
<reference evidence="2" key="1">
    <citation type="journal article" date="2014" name="Front. Microbiol.">
        <title>High frequency of phylogenetically diverse reductive dehalogenase-homologous genes in deep subseafloor sedimentary metagenomes.</title>
        <authorList>
            <person name="Kawai M."/>
            <person name="Futagami T."/>
            <person name="Toyoda A."/>
            <person name="Takaki Y."/>
            <person name="Nishi S."/>
            <person name="Hori S."/>
            <person name="Arai W."/>
            <person name="Tsubouchi T."/>
            <person name="Morono Y."/>
            <person name="Uchiyama I."/>
            <person name="Ito T."/>
            <person name="Fujiyama A."/>
            <person name="Inagaki F."/>
            <person name="Takami H."/>
        </authorList>
    </citation>
    <scope>NUCLEOTIDE SEQUENCE</scope>
    <source>
        <strain evidence="2">Expedition CK06-06</strain>
    </source>
</reference>
<dbReference type="EMBL" id="BART01006968">
    <property type="protein sequence ID" value="GAG72083.1"/>
    <property type="molecule type" value="Genomic_DNA"/>
</dbReference>
<dbReference type="AlphaFoldDB" id="X1AHB0"/>
<protein>
    <submittedName>
        <fullName evidence="2">Uncharacterized protein</fullName>
    </submittedName>
</protein>
<name>X1AHB0_9ZZZZ</name>
<keyword evidence="1" id="KW-0472">Membrane</keyword>
<proteinExistence type="predicted"/>
<keyword evidence="1" id="KW-0812">Transmembrane</keyword>
<gene>
    <name evidence="2" type="ORF">S01H4_15905</name>
</gene>
<sequence length="109" mass="11035">MVVTDTLNKNVLGWVSLGVLIVVGSVVLIGFKNANPGSSICPGANASHSFYNSTLDLCCPTANTCGVANDTHGTSAISGTGTLIDNFVAGIAEPQNWVAIAIIAIIGFA</sequence>